<dbReference type="NCBIfam" id="TIGR01983">
    <property type="entry name" value="UbiG"/>
    <property type="match status" value="1"/>
</dbReference>
<dbReference type="InterPro" id="IPR010233">
    <property type="entry name" value="UbiG_MeTrfase"/>
</dbReference>
<dbReference type="GO" id="GO:0005739">
    <property type="term" value="C:mitochondrion"/>
    <property type="evidence" value="ECO:0007669"/>
    <property type="project" value="TreeGrafter"/>
</dbReference>
<keyword evidence="3" id="KW-0831">Ubiquinone biosynthesis</keyword>
<dbReference type="CDD" id="cd02440">
    <property type="entry name" value="AdoMet_MTases"/>
    <property type="match status" value="1"/>
</dbReference>
<dbReference type="SUPFAM" id="SSF53335">
    <property type="entry name" value="S-adenosyl-L-methionine-dependent methyltransferases"/>
    <property type="match status" value="1"/>
</dbReference>
<dbReference type="EC" id="2.1.1.-" evidence="6"/>
<feature type="domain" description="Programmed cell death protein 2 C-terminal" evidence="5">
    <location>
        <begin position="496"/>
        <end position="554"/>
    </location>
</feature>
<dbReference type="eggNOG" id="KOG1270">
    <property type="taxonomic scope" value="Eukaryota"/>
</dbReference>
<accession>A7AUT3</accession>
<comment type="caution">
    <text evidence="6">The sequence shown here is derived from an EMBL/GenBank/DDBJ whole genome shotgun (WGS) entry which is preliminary data.</text>
</comment>
<dbReference type="Pfam" id="PF04194">
    <property type="entry name" value="PDCD2_C"/>
    <property type="match status" value="1"/>
</dbReference>
<dbReference type="STRING" id="5865.A7AUT3"/>
<dbReference type="PANTHER" id="PTHR43464">
    <property type="entry name" value="METHYLTRANSFERASE"/>
    <property type="match status" value="1"/>
</dbReference>
<dbReference type="GO" id="GO:0032259">
    <property type="term" value="P:methylation"/>
    <property type="evidence" value="ECO:0007669"/>
    <property type="project" value="UniProtKB-KW"/>
</dbReference>
<evidence type="ECO:0000256" key="2">
    <source>
        <dbReference type="ARBA" id="ARBA00022679"/>
    </source>
</evidence>
<evidence type="ECO:0000259" key="5">
    <source>
        <dbReference type="Pfam" id="PF04194"/>
    </source>
</evidence>
<protein>
    <submittedName>
        <fullName evidence="6">Ubiquinone biosynthesis O-methyltransferase family protein</fullName>
        <ecNumber evidence="6">2.1.1.-</ecNumber>
    </submittedName>
</protein>
<evidence type="ECO:0000256" key="3">
    <source>
        <dbReference type="ARBA" id="ARBA00022688"/>
    </source>
</evidence>
<dbReference type="EMBL" id="AAXT01000003">
    <property type="protein sequence ID" value="EDO06694.1"/>
    <property type="molecule type" value="Genomic_DNA"/>
</dbReference>
<dbReference type="AlphaFoldDB" id="A7AUT3"/>
<dbReference type="Proteomes" id="UP000002173">
    <property type="component" value="Chromosome 2"/>
</dbReference>
<name>A7AUT3_BABBO</name>
<keyword evidence="1 6" id="KW-0489">Methyltransferase</keyword>
<dbReference type="Pfam" id="PF13489">
    <property type="entry name" value="Methyltransf_23"/>
    <property type="match status" value="1"/>
</dbReference>
<keyword evidence="7" id="KW-1185">Reference proteome</keyword>
<keyword evidence="2 6" id="KW-0808">Transferase</keyword>
<evidence type="ECO:0000313" key="7">
    <source>
        <dbReference type="Proteomes" id="UP000002173"/>
    </source>
</evidence>
<dbReference type="PANTHER" id="PTHR43464:SF19">
    <property type="entry name" value="UBIQUINONE BIOSYNTHESIS O-METHYLTRANSFERASE, MITOCHONDRIAL"/>
    <property type="match status" value="1"/>
</dbReference>
<dbReference type="InterPro" id="IPR007320">
    <property type="entry name" value="PDCD2_C"/>
</dbReference>
<dbReference type="Gene3D" id="3.40.50.150">
    <property type="entry name" value="Vaccinia Virus protein VP39"/>
    <property type="match status" value="1"/>
</dbReference>
<organism evidence="6 7">
    <name type="scientific">Babesia bovis</name>
    <dbReference type="NCBI Taxonomy" id="5865"/>
    <lineage>
        <taxon>Eukaryota</taxon>
        <taxon>Sar</taxon>
        <taxon>Alveolata</taxon>
        <taxon>Apicomplexa</taxon>
        <taxon>Aconoidasida</taxon>
        <taxon>Piroplasmida</taxon>
        <taxon>Babesiidae</taxon>
        <taxon>Babesia</taxon>
    </lineage>
</organism>
<dbReference type="InterPro" id="IPR029063">
    <property type="entry name" value="SAM-dependent_MTases_sf"/>
</dbReference>
<evidence type="ECO:0000313" key="6">
    <source>
        <dbReference type="EMBL" id="EDO06694.1"/>
    </source>
</evidence>
<dbReference type="GO" id="GO:0061542">
    <property type="term" value="F:3-demethylubiquinol 3-O-methyltransferase activity"/>
    <property type="evidence" value="ECO:0007669"/>
    <property type="project" value="InterPro"/>
</dbReference>
<dbReference type="VEuPathDB" id="PiroplasmaDB:BBOV_II007440"/>
<dbReference type="InParanoid" id="A7AUT3"/>
<proteinExistence type="predicted"/>
<evidence type="ECO:0000256" key="4">
    <source>
        <dbReference type="ARBA" id="ARBA00022691"/>
    </source>
</evidence>
<dbReference type="GO" id="GO:0010420">
    <property type="term" value="F:polyprenyldihydroxybenzoate methyltransferase activity"/>
    <property type="evidence" value="ECO:0007669"/>
    <property type="project" value="InterPro"/>
</dbReference>
<gene>
    <name evidence="6" type="ORF">BBOV_II007440</name>
</gene>
<dbReference type="OMA" id="CVINIGF"/>
<sequence>MRQIGTLSLTRFYNIAFRQPRHFSSNAKFGPLGNDWWDIDGPVSVLHDYNYVRVPFIARSYANLNGQEDNHTNVPQLGTFIWDCIFKEAEKRSKVHLSSILNGVRILDVGCGGGILSEILAKCGAHVVGIDPSKELIEVAKQHRDTDLVYDCAKLGLSDECSRNLEYIQGTVESYAQSHHKELFDIVVASEVIEHVPNIQKQAFIDSIARLTKPGGLVVFTTPGRSLKSCVINIGFAERVFKTVPKDTHRYTLFVSPESLSRSCANSGLSELCRQGIFYLPYIRRFHTKGISKMTQIAHLSKERPGEAFEAFRHSRFGGNPVLPTSVQVATPPRCAVCQRELLFLMQLATPYKHDVDRVLVIYFCPEHSEASEGWSIYRYTMSSSVPGIVASTSAFDEMNALSSWVSDIDLVPSSHVGDHIANDSSNAYRVIVEEDFINPALEFKGIDDQRLYQSYRHRNRSELDEEDHMDFDQLDSMANTDDDSSMDSDPEDMIDTMLMEFQHYVSLRPSSVLRYDWSGIPLLLERTSPPAIVCNGCNGPVAFEFQLLPPFTKYM</sequence>
<keyword evidence="6" id="KW-0830">Ubiquinone</keyword>
<reference evidence="6 7" key="1">
    <citation type="journal article" date="2007" name="PLoS Pathog.">
        <title>Genome sequence of Babesia bovis and comparative analysis of apicomplexan hemoprotozoa.</title>
        <authorList>
            <person name="Brayton K.A."/>
            <person name="Lau A.O.T."/>
            <person name="Herndon D.R."/>
            <person name="Hannick L."/>
            <person name="Kappmeyer L.S."/>
            <person name="Berens S.J."/>
            <person name="Bidwell S.L."/>
            <person name="Brown W.C."/>
            <person name="Crabtree J."/>
            <person name="Fadrosh D."/>
            <person name="Feldblum T."/>
            <person name="Forberger H.A."/>
            <person name="Haas B.J."/>
            <person name="Howell J.M."/>
            <person name="Khouri H."/>
            <person name="Koo H."/>
            <person name="Mann D.J."/>
            <person name="Norimine J."/>
            <person name="Paulsen I.T."/>
            <person name="Radune D."/>
            <person name="Ren Q."/>
            <person name="Smith R.K. Jr."/>
            <person name="Suarez C.E."/>
            <person name="White O."/>
            <person name="Wortman J.R."/>
            <person name="Knowles D.P. Jr."/>
            <person name="McElwain T.F."/>
            <person name="Nene V.M."/>
        </authorList>
    </citation>
    <scope>NUCLEOTIDE SEQUENCE [LARGE SCALE GENOMIC DNA]</scope>
    <source>
        <strain evidence="6">T2Bo</strain>
    </source>
</reference>
<evidence type="ECO:0000256" key="1">
    <source>
        <dbReference type="ARBA" id="ARBA00022603"/>
    </source>
</evidence>
<keyword evidence="4" id="KW-0949">S-adenosyl-L-methionine</keyword>